<dbReference type="OrthoDB" id="1414216at2759"/>
<keyword evidence="2" id="KW-0175">Coiled coil</keyword>
<dbReference type="AlphaFoldDB" id="A0A1E5RWY3"/>
<dbReference type="InterPro" id="IPR011990">
    <property type="entry name" value="TPR-like_helical_dom_sf"/>
</dbReference>
<feature type="region of interest" description="Disordered" evidence="3">
    <location>
        <begin position="1221"/>
        <end position="1243"/>
    </location>
</feature>
<dbReference type="Gene3D" id="1.25.40.10">
    <property type="entry name" value="Tetratricopeptide repeat domain"/>
    <property type="match status" value="1"/>
</dbReference>
<dbReference type="PANTHER" id="PTHR12601">
    <property type="entry name" value="EUKARYOTIC TRANSLATION INITIATION FACTOR 3 SUBUNIT EIF-3"/>
    <property type="match status" value="1"/>
</dbReference>
<evidence type="ECO:0000256" key="1">
    <source>
        <dbReference type="ARBA" id="ARBA00022490"/>
    </source>
</evidence>
<organism evidence="5 6">
    <name type="scientific">Hanseniaspora opuntiae</name>
    <dbReference type="NCBI Taxonomy" id="211096"/>
    <lineage>
        <taxon>Eukaryota</taxon>
        <taxon>Fungi</taxon>
        <taxon>Dikarya</taxon>
        <taxon>Ascomycota</taxon>
        <taxon>Saccharomycotina</taxon>
        <taxon>Saccharomycetes</taxon>
        <taxon>Saccharomycodales</taxon>
        <taxon>Saccharomycodaceae</taxon>
        <taxon>Hanseniaspora</taxon>
    </lineage>
</organism>
<proteinExistence type="predicted"/>
<gene>
    <name evidence="5" type="ORF">AWRI3578_g576</name>
</gene>
<dbReference type="Pfam" id="PF05303">
    <property type="entry name" value="GSKIP_dom"/>
    <property type="match status" value="1"/>
</dbReference>
<comment type="caution">
    <text evidence="5">The sequence shown here is derived from an EMBL/GenBank/DDBJ whole genome shotgun (WGS) entry which is preliminary data.</text>
</comment>
<dbReference type="GO" id="GO:0005737">
    <property type="term" value="C:cytoplasm"/>
    <property type="evidence" value="ECO:0007669"/>
    <property type="project" value="TreeGrafter"/>
</dbReference>
<evidence type="ECO:0000313" key="5">
    <source>
        <dbReference type="EMBL" id="OEJ91500.1"/>
    </source>
</evidence>
<dbReference type="CDD" id="cd15466">
    <property type="entry name" value="CLU-central"/>
    <property type="match status" value="1"/>
</dbReference>
<keyword evidence="1" id="KW-0963">Cytoplasm</keyword>
<dbReference type="EMBL" id="LPNL01000002">
    <property type="protein sequence ID" value="OEJ91500.1"/>
    <property type="molecule type" value="Genomic_DNA"/>
</dbReference>
<name>A0A1E5RWY3_9ASCO</name>
<dbReference type="GO" id="GO:0048312">
    <property type="term" value="P:intracellular distribution of mitochondria"/>
    <property type="evidence" value="ECO:0007669"/>
    <property type="project" value="TreeGrafter"/>
</dbReference>
<dbReference type="Proteomes" id="UP000095605">
    <property type="component" value="Unassembled WGS sequence"/>
</dbReference>
<evidence type="ECO:0000256" key="2">
    <source>
        <dbReference type="SAM" id="Coils"/>
    </source>
</evidence>
<dbReference type="Gene3D" id="3.30.2280.10">
    <property type="entry name" value="Hypothetical protein (hspc210)"/>
    <property type="match status" value="1"/>
</dbReference>
<dbReference type="InterPro" id="IPR033646">
    <property type="entry name" value="CLU-central"/>
</dbReference>
<keyword evidence="6" id="KW-1185">Reference proteome</keyword>
<dbReference type="InterPro" id="IPR023231">
    <property type="entry name" value="GSKIP_dom_sf"/>
</dbReference>
<dbReference type="GO" id="GO:0003729">
    <property type="term" value="F:mRNA binding"/>
    <property type="evidence" value="ECO:0007669"/>
    <property type="project" value="TreeGrafter"/>
</dbReference>
<dbReference type="Pfam" id="PF13236">
    <property type="entry name" value="CLU"/>
    <property type="match status" value="1"/>
</dbReference>
<evidence type="ECO:0000259" key="4">
    <source>
        <dbReference type="PROSITE" id="PS51823"/>
    </source>
</evidence>
<feature type="coiled-coil region" evidence="2">
    <location>
        <begin position="723"/>
        <end position="757"/>
    </location>
</feature>
<dbReference type="SUPFAM" id="SSF103107">
    <property type="entry name" value="Hypothetical protein c14orf129, hspc210"/>
    <property type="match status" value="1"/>
</dbReference>
<evidence type="ECO:0000313" key="6">
    <source>
        <dbReference type="Proteomes" id="UP000095605"/>
    </source>
</evidence>
<dbReference type="Pfam" id="PF12807">
    <property type="entry name" value="eIF3_p135"/>
    <property type="match status" value="1"/>
</dbReference>
<dbReference type="InterPro" id="IPR025697">
    <property type="entry name" value="CLU_dom"/>
</dbReference>
<feature type="domain" description="Clu" evidence="4">
    <location>
        <begin position="358"/>
        <end position="613"/>
    </location>
</feature>
<feature type="coiled-coil region" evidence="2">
    <location>
        <begin position="162"/>
        <end position="212"/>
    </location>
</feature>
<dbReference type="InterPro" id="IPR027523">
    <property type="entry name" value="CLU_prot"/>
</dbReference>
<feature type="coiled-coil region" evidence="2">
    <location>
        <begin position="389"/>
        <end position="416"/>
    </location>
</feature>
<evidence type="ECO:0000256" key="3">
    <source>
        <dbReference type="SAM" id="MobiDB-lite"/>
    </source>
</evidence>
<dbReference type="PROSITE" id="PS51823">
    <property type="entry name" value="CLU"/>
    <property type="match status" value="1"/>
</dbReference>
<accession>A0A1E5RWY3</accession>
<sequence>MSESDNQNLVEVVLTLAKDIPIVNVEAGAKKNNKKSKESSSYVVKNDYELDFSVPEEAIIGDVFVSIYSNCANTLSLTNIDVSLSEKSIEYDESTTTVKEIIEQSSSKKLNCVLTLKEFNGVDVSYHVSATRQELGFVDELTDDKTAYSKAFPTNFNNLPLIDAQENKAEETEAQEESAKTIDDAIAEDAAKKVKNEQIKLTDEQAEDLKQLFNDLSLSKKQESNKLSSAVIAENYKKVVKQCVKEIVYTKYNPVPTAFRLRGHVAYLSVVTLENEIFNITAATEGFFLSNSTNNKFDPSKKSDAKVYTSLVALLLDNSKNFITHLYQQRNSLKNLPKNSYITPTTGQLNRGWLFNNDSYTGDLFNLMNREINQYEISNDEADIFAKWLEKKKTLIELVQKEKEDEKDESIDEQEKMTLKQQTYIEKLQLEKELISCYEIFEKVTLKTIMKLASGEIKPIDESFIYINNGIAYKCLDDNIDVSSGYYNCYSNITKILHSITNSTDCNLRYQMCIIVDFAGKRFIAETFSPDDNVHTSETSDEFVYGLNPETEEWVYDEQALEEIKKISKHFHVKNVEVDGKEFVPLDLGIVKQRGKYYLSKLPSFLPTDVLFQKKYPNYPVEKHPVFSYQLIQSWATKKILMLPEEERKALTEESLAALTAMDFTDLENDVNFQDLDSHLHSVVIPKLVDDICSNDDIPTDSEHLVSKLHASGINVRYLYEIIAKAEQLATKENKDYESLLKENEVKNAEYAVYNKEIQEKATKLYIERQKEIQKLLTEGKQIPEELKFENMDLDKLLDIRKPNRETPRVFNFYGINTLITLAKYEILARSIKHLVKEMVVDLPLSLVTSLLTFIYNLLFGFDKENVKLELLDKYFANKEYAFMKVITDRDSLIKAIQGKAESYFNYKLDEDFIEKATTVKPFILIKAINKQIGCQIMNRKYFFTTEQYDAFVSSLDKKLLKTYVKDTNTFTVTDFTMIPKVKKPSPDAEVSLKMWNTALATLAQPGNEKIALVMMSEVINYLEDTYGSLNFDSAIKLLTLIRTVKEDNLTVNGITKKALVTLERLIGADSYITINALQNAALLSASENNFHNSVVYFNRLIEVAQSVLLDGHSLVLNTLNQLSSLATLAKDIKTAIKLHYLHLELLENYSGLKSVAYPIMCSKTANLLSINKEFKQALALLVKAKPLYEKELGADHEFSLTCASQINSLEQVIDGQKAQSKLTEAQAPKAPAPKKKTKKSKK</sequence>
<protein>
    <submittedName>
        <fullName evidence="5">Clustered mitochondria</fullName>
    </submittedName>
</protein>
<dbReference type="InterPro" id="IPR007967">
    <property type="entry name" value="GSKIP_dom"/>
</dbReference>
<feature type="compositionally biased region" description="Basic residues" evidence="3">
    <location>
        <begin position="1233"/>
        <end position="1243"/>
    </location>
</feature>
<dbReference type="PANTHER" id="PTHR12601:SF6">
    <property type="entry name" value="CLUSTERED MITOCHONDRIA PROTEIN HOMOLOG"/>
    <property type="match status" value="1"/>
</dbReference>
<reference evidence="6" key="1">
    <citation type="journal article" date="2016" name="Genome Announc.">
        <title>Genome sequences of three species of Hanseniaspora isolated from spontaneous wine fermentations.</title>
        <authorList>
            <person name="Sternes P.R."/>
            <person name="Lee D."/>
            <person name="Kutyna D.R."/>
            <person name="Borneman A.R."/>
        </authorList>
    </citation>
    <scope>NUCLEOTIDE SEQUENCE [LARGE SCALE GENOMIC DNA]</scope>
    <source>
        <strain evidence="6">AWRI3578</strain>
    </source>
</reference>